<evidence type="ECO:0000313" key="1">
    <source>
        <dbReference type="EMBL" id="MBB5873508.1"/>
    </source>
</evidence>
<protein>
    <submittedName>
        <fullName evidence="1">Uncharacterized protein</fullName>
    </submittedName>
</protein>
<accession>A0A841C189</accession>
<organism evidence="1 2">
    <name type="scientific">Allocatelliglobosispora scoriae</name>
    <dbReference type="NCBI Taxonomy" id="643052"/>
    <lineage>
        <taxon>Bacteria</taxon>
        <taxon>Bacillati</taxon>
        <taxon>Actinomycetota</taxon>
        <taxon>Actinomycetes</taxon>
        <taxon>Micromonosporales</taxon>
        <taxon>Micromonosporaceae</taxon>
        <taxon>Allocatelliglobosispora</taxon>
    </lineage>
</organism>
<name>A0A841C189_9ACTN</name>
<dbReference type="AlphaFoldDB" id="A0A841C189"/>
<comment type="caution">
    <text evidence="1">The sequence shown here is derived from an EMBL/GenBank/DDBJ whole genome shotgun (WGS) entry which is preliminary data.</text>
</comment>
<sequence>MVDVPEGVRPMSLGTVGGVVGATSSRRSFAAVARHTSAAAVPSANRVQGCPGSIPRSAASSANCSTVSSEEWFCGCPCVGSP</sequence>
<gene>
    <name evidence="1" type="ORF">F4553_006942</name>
</gene>
<keyword evidence="2" id="KW-1185">Reference proteome</keyword>
<evidence type="ECO:0000313" key="2">
    <source>
        <dbReference type="Proteomes" id="UP000587527"/>
    </source>
</evidence>
<dbReference type="Proteomes" id="UP000587527">
    <property type="component" value="Unassembled WGS sequence"/>
</dbReference>
<dbReference type="EMBL" id="JACHMN010000003">
    <property type="protein sequence ID" value="MBB5873508.1"/>
    <property type="molecule type" value="Genomic_DNA"/>
</dbReference>
<reference evidence="1 2" key="1">
    <citation type="submission" date="2020-08" db="EMBL/GenBank/DDBJ databases">
        <title>Sequencing the genomes of 1000 actinobacteria strains.</title>
        <authorList>
            <person name="Klenk H.-P."/>
        </authorList>
    </citation>
    <scope>NUCLEOTIDE SEQUENCE [LARGE SCALE GENOMIC DNA]</scope>
    <source>
        <strain evidence="1 2">DSM 45362</strain>
    </source>
</reference>
<proteinExistence type="predicted"/>